<feature type="transmembrane region" description="Helical" evidence="1">
    <location>
        <begin position="112"/>
        <end position="130"/>
    </location>
</feature>
<evidence type="ECO:0000313" key="4">
    <source>
        <dbReference type="Proteomes" id="UP000029067"/>
    </source>
</evidence>
<feature type="transmembrane region" description="Helical" evidence="1">
    <location>
        <begin position="313"/>
        <end position="330"/>
    </location>
</feature>
<reference evidence="3 4" key="1">
    <citation type="submission" date="2014-03" db="EMBL/GenBank/DDBJ databases">
        <title>Genomics of Bifidobacteria.</title>
        <authorList>
            <person name="Ventura M."/>
            <person name="Milani C."/>
            <person name="Lugli G.A."/>
        </authorList>
    </citation>
    <scope>NUCLEOTIDE SEQUENCE [LARGE SCALE GENOMIC DNA]</scope>
    <source>
        <strain evidence="3 4">LMG 10738</strain>
    </source>
</reference>
<evidence type="ECO:0000313" key="3">
    <source>
        <dbReference type="EMBL" id="KFI60281.1"/>
    </source>
</evidence>
<keyword evidence="1" id="KW-0472">Membrane</keyword>
<evidence type="ECO:0000259" key="2">
    <source>
        <dbReference type="Pfam" id="PF04892"/>
    </source>
</evidence>
<dbReference type="PANTHER" id="PTHR36834:SF1">
    <property type="entry name" value="INTEGRAL MEMBRANE PROTEIN"/>
    <property type="match status" value="1"/>
</dbReference>
<evidence type="ECO:0000256" key="1">
    <source>
        <dbReference type="SAM" id="Phobius"/>
    </source>
</evidence>
<keyword evidence="1" id="KW-1133">Transmembrane helix</keyword>
<feature type="domain" description="VanZ-like" evidence="2">
    <location>
        <begin position="65"/>
        <end position="192"/>
    </location>
</feature>
<feature type="transmembrane region" description="Helical" evidence="1">
    <location>
        <begin position="267"/>
        <end position="286"/>
    </location>
</feature>
<dbReference type="eggNOG" id="COG4767">
    <property type="taxonomic scope" value="Bacteria"/>
</dbReference>
<dbReference type="Proteomes" id="UP000029067">
    <property type="component" value="Unassembled WGS sequence"/>
</dbReference>
<dbReference type="InterPro" id="IPR053150">
    <property type="entry name" value="Teicoplanin_resist-assoc"/>
</dbReference>
<gene>
    <name evidence="3" type="ORF">BCUN_1445</name>
</gene>
<dbReference type="PANTHER" id="PTHR36834">
    <property type="entry name" value="MEMBRANE PROTEIN-RELATED"/>
    <property type="match status" value="1"/>
</dbReference>
<feature type="transmembrane region" description="Helical" evidence="1">
    <location>
        <begin position="59"/>
        <end position="77"/>
    </location>
</feature>
<feature type="transmembrane region" description="Helical" evidence="1">
    <location>
        <begin position="137"/>
        <end position="163"/>
    </location>
</feature>
<protein>
    <recommendedName>
        <fullName evidence="2">VanZ-like domain-containing protein</fullName>
    </recommendedName>
</protein>
<dbReference type="EMBL" id="JGYV01000021">
    <property type="protein sequence ID" value="KFI60281.1"/>
    <property type="molecule type" value="Genomic_DNA"/>
</dbReference>
<keyword evidence="4" id="KW-1185">Reference proteome</keyword>
<feature type="transmembrane region" description="Helical" evidence="1">
    <location>
        <begin position="336"/>
        <end position="352"/>
    </location>
</feature>
<dbReference type="STRING" id="1688.BCUN_1445"/>
<feature type="transmembrane region" description="Helical" evidence="1">
    <location>
        <begin position="30"/>
        <end position="47"/>
    </location>
</feature>
<organism evidence="3 4">
    <name type="scientific">Bifidobacterium cuniculi</name>
    <dbReference type="NCBI Taxonomy" id="1688"/>
    <lineage>
        <taxon>Bacteria</taxon>
        <taxon>Bacillati</taxon>
        <taxon>Actinomycetota</taxon>
        <taxon>Actinomycetes</taxon>
        <taxon>Bifidobacteriales</taxon>
        <taxon>Bifidobacteriaceae</taxon>
        <taxon>Bifidobacterium</taxon>
    </lineage>
</organism>
<name>A0A087AND1_9BIFI</name>
<keyword evidence="1" id="KW-0812">Transmembrane</keyword>
<sequence>MNNFSRVLHWGIMLSYIGLFSHSFLFALTLWPFVAAVLTLPILAVMYHRDHRLYLSSGLIAYVAVLYAVGLLTFTLYPMPDDPAMFCATHRLLPQLNIMQIVPDAMSGLDGVLQLVMNVVFFLPMGFMLRRWARWPFWIAAVFGFGCSVFIETSQLTGFWGLYPCAYRQFDVDDMLTNTTGAVLGYLVAMLVGRIWPTKDHEETGINDHPGFVHRMVALIIDVVIMQICVWALTMPIMFAFTQVATRLEDGRYTLGELVVDTDMTRWVPRVLAILAFLVFEVWIPWKHQGRTLGGSYTQMTCETVPRRGARRVGFYAVRTVVLGAWYVLLVDGMGRWFWLLMLGLLVWWLFAKRMPWDLVPAGPAGKDD</sequence>
<accession>A0A087AND1</accession>
<dbReference type="Pfam" id="PF04892">
    <property type="entry name" value="VanZ"/>
    <property type="match status" value="1"/>
</dbReference>
<feature type="transmembrane region" description="Helical" evidence="1">
    <location>
        <begin position="7"/>
        <end position="24"/>
    </location>
</feature>
<feature type="transmembrane region" description="Helical" evidence="1">
    <location>
        <begin position="217"/>
        <end position="241"/>
    </location>
</feature>
<comment type="caution">
    <text evidence="3">The sequence shown here is derived from an EMBL/GenBank/DDBJ whole genome shotgun (WGS) entry which is preliminary data.</text>
</comment>
<dbReference type="InterPro" id="IPR006976">
    <property type="entry name" value="VanZ-like"/>
</dbReference>
<proteinExistence type="predicted"/>
<dbReference type="AlphaFoldDB" id="A0A087AND1"/>
<feature type="transmembrane region" description="Helical" evidence="1">
    <location>
        <begin position="175"/>
        <end position="196"/>
    </location>
</feature>